<evidence type="ECO:0000313" key="2">
    <source>
        <dbReference type="EMBL" id="SKB38689.1"/>
    </source>
</evidence>
<sequence length="469" mass="53958">MFVVRFFTSCNSWLDVKPEDKTLEEDIFRNEAGINNALNGVYHKLASNDLYGQNMTKSTLDILAQYYNSAAKTQSGINRFAEVANFNYKSKENQAYFEAIWTSSYAAILSINNLLEGLDKYETPLSTDKQSIIQGELYALRAFLHFDMLRLFGPVYALNPEAAAIPYVTTTEVKLNDLIPASKVINMVLIDLMEAERLLQKDPIVQTGIDINQFSNAGFYKNRNRRFNYYAAVALRARVHLYAGNQSSASEAAAKVIEEGSKWFPWQSEQEHLGIDANRIFSKEVLFGLDDNSLYTSYNDLFHSSRNDDNLLAPNKSPNVALDIYENNAQDFRYIAYWEDLSASQSATRPFAKLFIKYKDVDSRDKNWRNFQPLIRLSEMYYILTECSKNIAHLNMVRSHRGLEPLAANVAIDMELLKEYRKEFIGEGQLFYYYKRTNQNRIKGFQLNNITMSEAQYVIPLPLSESNQR</sequence>
<evidence type="ECO:0000259" key="1">
    <source>
        <dbReference type="Pfam" id="PF14322"/>
    </source>
</evidence>
<dbReference type="Proteomes" id="UP000190150">
    <property type="component" value="Unassembled WGS sequence"/>
</dbReference>
<dbReference type="SUPFAM" id="SSF48452">
    <property type="entry name" value="TPR-like"/>
    <property type="match status" value="1"/>
</dbReference>
<organism evidence="2 3">
    <name type="scientific">Sphingobacterium nematocida</name>
    <dbReference type="NCBI Taxonomy" id="1513896"/>
    <lineage>
        <taxon>Bacteria</taxon>
        <taxon>Pseudomonadati</taxon>
        <taxon>Bacteroidota</taxon>
        <taxon>Sphingobacteriia</taxon>
        <taxon>Sphingobacteriales</taxon>
        <taxon>Sphingobacteriaceae</taxon>
        <taxon>Sphingobacterium</taxon>
    </lineage>
</organism>
<reference evidence="3" key="1">
    <citation type="submission" date="2017-02" db="EMBL/GenBank/DDBJ databases">
        <authorList>
            <person name="Varghese N."/>
            <person name="Submissions S."/>
        </authorList>
    </citation>
    <scope>NUCLEOTIDE SEQUENCE [LARGE SCALE GENOMIC DNA]</scope>
    <source>
        <strain evidence="3">DSM 24091</strain>
    </source>
</reference>
<dbReference type="STRING" id="1513896.SAMN05660841_00190"/>
<protein>
    <submittedName>
        <fullName evidence="2">SusD family protein</fullName>
    </submittedName>
</protein>
<dbReference type="Pfam" id="PF14322">
    <property type="entry name" value="SusD-like_3"/>
    <property type="match status" value="1"/>
</dbReference>
<feature type="domain" description="SusD-like N-terminal" evidence="1">
    <location>
        <begin position="13"/>
        <end position="175"/>
    </location>
</feature>
<gene>
    <name evidence="2" type="ORF">SAMN05660841_00190</name>
</gene>
<dbReference type="Gene3D" id="1.25.40.390">
    <property type="match status" value="1"/>
</dbReference>
<keyword evidence="3" id="KW-1185">Reference proteome</keyword>
<evidence type="ECO:0000313" key="3">
    <source>
        <dbReference type="Proteomes" id="UP000190150"/>
    </source>
</evidence>
<accession>A0A1T5AV57</accession>
<dbReference type="OrthoDB" id="1097962at2"/>
<dbReference type="InterPro" id="IPR033985">
    <property type="entry name" value="SusD-like_N"/>
</dbReference>
<name>A0A1T5AV57_9SPHI</name>
<dbReference type="EMBL" id="FUZF01000001">
    <property type="protein sequence ID" value="SKB38689.1"/>
    <property type="molecule type" value="Genomic_DNA"/>
</dbReference>
<dbReference type="RefSeq" id="WP_079640549.1">
    <property type="nucleotide sequence ID" value="NZ_FUZF01000001.1"/>
</dbReference>
<proteinExistence type="predicted"/>
<dbReference type="InterPro" id="IPR011990">
    <property type="entry name" value="TPR-like_helical_dom_sf"/>
</dbReference>
<dbReference type="AlphaFoldDB" id="A0A1T5AV57"/>